<evidence type="ECO:0000313" key="2">
    <source>
        <dbReference type="EMBL" id="MDJ1644866.1"/>
    </source>
</evidence>
<name>A0ABT7DGA8_9ACTN</name>
<accession>A0ABT7DGA8</accession>
<protein>
    <submittedName>
        <fullName evidence="2">Uncharacterized protein</fullName>
    </submittedName>
</protein>
<feature type="transmembrane region" description="Helical" evidence="1">
    <location>
        <begin position="20"/>
        <end position="36"/>
    </location>
</feature>
<keyword evidence="1" id="KW-0472">Membrane</keyword>
<organism evidence="2 3">
    <name type="scientific">Streptomyces pakalii</name>
    <dbReference type="NCBI Taxonomy" id="3036494"/>
    <lineage>
        <taxon>Bacteria</taxon>
        <taxon>Bacillati</taxon>
        <taxon>Actinomycetota</taxon>
        <taxon>Actinomycetes</taxon>
        <taxon>Kitasatosporales</taxon>
        <taxon>Streptomycetaceae</taxon>
        <taxon>Streptomyces</taxon>
    </lineage>
</organism>
<keyword evidence="1" id="KW-1133">Transmembrane helix</keyword>
<evidence type="ECO:0000256" key="1">
    <source>
        <dbReference type="SAM" id="Phobius"/>
    </source>
</evidence>
<gene>
    <name evidence="2" type="ORF">P5W92_31275</name>
</gene>
<sequence length="187" mass="19603">MEFSQLPELRRRAEGWRNGLAGLTTLLAVLAVLKGRDNLADLPPSARTLAMLLLAGAFTLLLIGTLLAIRASHGRPGEEIVLGGQTLRRWTEREVERAGRALWAASACCVLGILSAGLAVGVAWSLSAPSGAPETVKVRTSKSSLCGELVGAGQDGLSLWTGSGNRKQLRTLPLGEVVSVVPTKSCP</sequence>
<keyword evidence="3" id="KW-1185">Reference proteome</keyword>
<feature type="transmembrane region" description="Helical" evidence="1">
    <location>
        <begin position="48"/>
        <end position="69"/>
    </location>
</feature>
<proteinExistence type="predicted"/>
<comment type="caution">
    <text evidence="2">The sequence shown here is derived from an EMBL/GenBank/DDBJ whole genome shotgun (WGS) entry which is preliminary data.</text>
</comment>
<evidence type="ECO:0000313" key="3">
    <source>
        <dbReference type="Proteomes" id="UP001237194"/>
    </source>
</evidence>
<reference evidence="2 3" key="1">
    <citation type="submission" date="2023-04" db="EMBL/GenBank/DDBJ databases">
        <title>A novel species of the genus Streptomyces: Streptomyces pakalii sp. nov. isolated from a Mexican soil jungle.</title>
        <authorList>
            <person name="Chavez-Hernandez M.A."/>
            <person name="Ortiz-Alvarez J."/>
            <person name="Villa-Tanaca L."/>
            <person name="Hernandez-Rodriguez C."/>
        </authorList>
    </citation>
    <scope>NUCLEOTIDE SEQUENCE [LARGE SCALE GENOMIC DNA]</scope>
    <source>
        <strain evidence="2 3">ENCB-J15</strain>
    </source>
</reference>
<feature type="transmembrane region" description="Helical" evidence="1">
    <location>
        <begin position="101"/>
        <end position="126"/>
    </location>
</feature>
<keyword evidence="1" id="KW-0812">Transmembrane</keyword>
<dbReference type="EMBL" id="JARWAF010000017">
    <property type="protein sequence ID" value="MDJ1644866.1"/>
    <property type="molecule type" value="Genomic_DNA"/>
</dbReference>
<dbReference type="Proteomes" id="UP001237194">
    <property type="component" value="Unassembled WGS sequence"/>
</dbReference>
<dbReference type="RefSeq" id="WP_283900442.1">
    <property type="nucleotide sequence ID" value="NZ_JARWAF010000017.1"/>
</dbReference>